<keyword evidence="2" id="KW-1185">Reference proteome</keyword>
<sequence>MTNEHTQGNARNFAVSTDIFMQPGLDIYTQMTYIVLRSYTSESAMPTLSEIAQKGRMTAKQATKAMQSLVNHKMIPHKLFRQMIGEFQDDRLSWAAKGLLTYFKEHPSISVTELLEMSDQSGEDEQSILKALIELKSNGYLEEFPELSKLVD</sequence>
<evidence type="ECO:0008006" key="3">
    <source>
        <dbReference type="Google" id="ProtNLM"/>
    </source>
</evidence>
<evidence type="ECO:0000313" key="1">
    <source>
        <dbReference type="EMBL" id="GGG17072.1"/>
    </source>
</evidence>
<reference evidence="1" key="2">
    <citation type="submission" date="2020-09" db="EMBL/GenBank/DDBJ databases">
        <authorList>
            <person name="Sun Q."/>
            <person name="Zhou Y."/>
        </authorList>
    </citation>
    <scope>NUCLEOTIDE SEQUENCE</scope>
    <source>
        <strain evidence="1">CGMCC 1.12987</strain>
    </source>
</reference>
<accession>A0A917LEY3</accession>
<name>A0A917LEY3_9BACL</name>
<protein>
    <recommendedName>
        <fullName evidence="3">DnaD domain-containing protein</fullName>
    </recommendedName>
</protein>
<gene>
    <name evidence="1" type="ORF">GCM10010916_37390</name>
</gene>
<dbReference type="AlphaFoldDB" id="A0A917LEY3"/>
<comment type="caution">
    <text evidence="1">The sequence shown here is derived from an EMBL/GenBank/DDBJ whole genome shotgun (WGS) entry which is preliminary data.</text>
</comment>
<evidence type="ECO:0000313" key="2">
    <source>
        <dbReference type="Proteomes" id="UP000644756"/>
    </source>
</evidence>
<organism evidence="1 2">
    <name type="scientific">Paenibacillus abyssi</name>
    <dbReference type="NCBI Taxonomy" id="1340531"/>
    <lineage>
        <taxon>Bacteria</taxon>
        <taxon>Bacillati</taxon>
        <taxon>Bacillota</taxon>
        <taxon>Bacilli</taxon>
        <taxon>Bacillales</taxon>
        <taxon>Paenibacillaceae</taxon>
        <taxon>Paenibacillus</taxon>
    </lineage>
</organism>
<dbReference type="RefSeq" id="WP_188532588.1">
    <property type="nucleotide sequence ID" value="NZ_BMGR01000013.1"/>
</dbReference>
<reference evidence="1" key="1">
    <citation type="journal article" date="2014" name="Int. J. Syst. Evol. Microbiol.">
        <title>Complete genome sequence of Corynebacterium casei LMG S-19264T (=DSM 44701T), isolated from a smear-ripened cheese.</title>
        <authorList>
            <consortium name="US DOE Joint Genome Institute (JGI-PGF)"/>
            <person name="Walter F."/>
            <person name="Albersmeier A."/>
            <person name="Kalinowski J."/>
            <person name="Ruckert C."/>
        </authorList>
    </citation>
    <scope>NUCLEOTIDE SEQUENCE</scope>
    <source>
        <strain evidence="1">CGMCC 1.12987</strain>
    </source>
</reference>
<dbReference type="EMBL" id="BMGR01000013">
    <property type="protein sequence ID" value="GGG17072.1"/>
    <property type="molecule type" value="Genomic_DNA"/>
</dbReference>
<proteinExistence type="predicted"/>
<dbReference type="Proteomes" id="UP000644756">
    <property type="component" value="Unassembled WGS sequence"/>
</dbReference>